<proteinExistence type="predicted"/>
<reference evidence="2" key="1">
    <citation type="journal article" date="2018" name="Nat. Microbiol.">
        <title>Leveraging single-cell genomics to expand the fungal tree of life.</title>
        <authorList>
            <person name="Ahrendt S.R."/>
            <person name="Quandt C.A."/>
            <person name="Ciobanu D."/>
            <person name="Clum A."/>
            <person name="Salamov A."/>
            <person name="Andreopoulos B."/>
            <person name="Cheng J.F."/>
            <person name="Woyke T."/>
            <person name="Pelin A."/>
            <person name="Henrissat B."/>
            <person name="Reynolds N.K."/>
            <person name="Benny G.L."/>
            <person name="Smith M.E."/>
            <person name="James T.Y."/>
            <person name="Grigoriev I.V."/>
        </authorList>
    </citation>
    <scope>NUCLEOTIDE SEQUENCE [LARGE SCALE GENOMIC DNA]</scope>
</reference>
<sequence length="341" mass="37240">MADPVGFAALATPGPPRSSQTYSIDGNILIYSQRFPKPVKDPQFIDSIFNNRLLVAHLGDPITEPSFEASAPSAGRCSVPRIFAYIPASLWVPLGPIEVLEFTADVELSRTCNCEVTLLQVQDLPSIHQIFTPSSKLSVTSNSTHRRTMSQISITITSYYFSRHPTLRDSRYISTASSIASSCGREGIIRAPARSMTGGLTNIGTTSRSTQILAASLTRSVCRPSSSLSRPTHSGLYFAPSTASYATGSRASRSSAELEVFYKRMGMMTERIEHGENIFEVNVSAQYDVIVERDLTKSDRSGGKIRKFLPRFLAIGSLRSDVGQACRFRRQMGEADGPAPL</sequence>
<organism evidence="1 2">
    <name type="scientific">Blyttiomyces helicus</name>
    <dbReference type="NCBI Taxonomy" id="388810"/>
    <lineage>
        <taxon>Eukaryota</taxon>
        <taxon>Fungi</taxon>
        <taxon>Fungi incertae sedis</taxon>
        <taxon>Chytridiomycota</taxon>
        <taxon>Chytridiomycota incertae sedis</taxon>
        <taxon>Chytridiomycetes</taxon>
        <taxon>Chytridiomycetes incertae sedis</taxon>
        <taxon>Blyttiomyces</taxon>
    </lineage>
</organism>
<dbReference type="Proteomes" id="UP000269721">
    <property type="component" value="Unassembled WGS sequence"/>
</dbReference>
<gene>
    <name evidence="1" type="ORF">BDK51DRAFT_44101</name>
</gene>
<dbReference type="EMBL" id="KZ994384">
    <property type="protein sequence ID" value="RKO93079.1"/>
    <property type="molecule type" value="Genomic_DNA"/>
</dbReference>
<evidence type="ECO:0000313" key="2">
    <source>
        <dbReference type="Proteomes" id="UP000269721"/>
    </source>
</evidence>
<name>A0A4P9WJH1_9FUNG</name>
<protein>
    <submittedName>
        <fullName evidence="1">Uncharacterized protein</fullName>
    </submittedName>
</protein>
<keyword evidence="2" id="KW-1185">Reference proteome</keyword>
<dbReference type="AlphaFoldDB" id="A0A4P9WJH1"/>
<accession>A0A4P9WJH1</accession>
<evidence type="ECO:0000313" key="1">
    <source>
        <dbReference type="EMBL" id="RKO93079.1"/>
    </source>
</evidence>